<dbReference type="Proteomes" id="UP000054047">
    <property type="component" value="Unassembled WGS sequence"/>
</dbReference>
<reference evidence="2 3" key="1">
    <citation type="submission" date="2013-12" db="EMBL/GenBank/DDBJ databases">
        <title>Draft genome of the parsitic nematode Ancylostoma duodenale.</title>
        <authorList>
            <person name="Mitreva M."/>
        </authorList>
    </citation>
    <scope>NUCLEOTIDE SEQUENCE [LARGE SCALE GENOMIC DNA]</scope>
    <source>
        <strain evidence="2 3">Zhejiang</strain>
    </source>
</reference>
<dbReference type="AlphaFoldDB" id="A0A0C2FYK6"/>
<accession>A0A0C2FYK6</accession>
<evidence type="ECO:0000313" key="3">
    <source>
        <dbReference type="Proteomes" id="UP000054047"/>
    </source>
</evidence>
<dbReference type="EMBL" id="KN745531">
    <property type="protein sequence ID" value="KIH51759.1"/>
    <property type="molecule type" value="Genomic_DNA"/>
</dbReference>
<name>A0A0C2FYK6_9BILA</name>
<gene>
    <name evidence="2" type="ORF">ANCDUO_18150</name>
</gene>
<keyword evidence="3" id="KW-1185">Reference proteome</keyword>
<evidence type="ECO:0000256" key="1">
    <source>
        <dbReference type="SAM" id="MobiDB-lite"/>
    </source>
</evidence>
<proteinExistence type="predicted"/>
<evidence type="ECO:0000313" key="2">
    <source>
        <dbReference type="EMBL" id="KIH51759.1"/>
    </source>
</evidence>
<feature type="region of interest" description="Disordered" evidence="1">
    <location>
        <begin position="1"/>
        <end position="30"/>
    </location>
</feature>
<dbReference type="OrthoDB" id="6235974at2759"/>
<organism evidence="2 3">
    <name type="scientific">Ancylostoma duodenale</name>
    <dbReference type="NCBI Taxonomy" id="51022"/>
    <lineage>
        <taxon>Eukaryota</taxon>
        <taxon>Metazoa</taxon>
        <taxon>Ecdysozoa</taxon>
        <taxon>Nematoda</taxon>
        <taxon>Chromadorea</taxon>
        <taxon>Rhabditida</taxon>
        <taxon>Rhabditina</taxon>
        <taxon>Rhabditomorpha</taxon>
        <taxon>Strongyloidea</taxon>
        <taxon>Ancylostomatidae</taxon>
        <taxon>Ancylostomatinae</taxon>
        <taxon>Ancylostoma</taxon>
    </lineage>
</organism>
<protein>
    <submittedName>
        <fullName evidence="2">Uncharacterized protein</fullName>
    </submittedName>
</protein>
<sequence length="59" mass="6556">MKPNTGIPRPSKIRPPTARHKISETNTQQDDCRISRIPKFSDVAGLRATNNGLRLVDVS</sequence>